<name>A0ABN9CQZ6_9NEOB</name>
<organism evidence="1 2">
    <name type="scientific">Staurois parvus</name>
    <dbReference type="NCBI Taxonomy" id="386267"/>
    <lineage>
        <taxon>Eukaryota</taxon>
        <taxon>Metazoa</taxon>
        <taxon>Chordata</taxon>
        <taxon>Craniata</taxon>
        <taxon>Vertebrata</taxon>
        <taxon>Euteleostomi</taxon>
        <taxon>Amphibia</taxon>
        <taxon>Batrachia</taxon>
        <taxon>Anura</taxon>
        <taxon>Neobatrachia</taxon>
        <taxon>Ranoidea</taxon>
        <taxon>Ranidae</taxon>
        <taxon>Staurois</taxon>
    </lineage>
</organism>
<comment type="caution">
    <text evidence="1">The sequence shown here is derived from an EMBL/GenBank/DDBJ whole genome shotgun (WGS) entry which is preliminary data.</text>
</comment>
<dbReference type="EMBL" id="CATNWA010011969">
    <property type="protein sequence ID" value="CAI9562600.1"/>
    <property type="molecule type" value="Genomic_DNA"/>
</dbReference>
<gene>
    <name evidence="1" type="ORF">SPARVUS_LOCUS5641121</name>
</gene>
<proteinExistence type="predicted"/>
<accession>A0ABN9CQZ6</accession>
<evidence type="ECO:0000313" key="2">
    <source>
        <dbReference type="Proteomes" id="UP001162483"/>
    </source>
</evidence>
<evidence type="ECO:0000313" key="1">
    <source>
        <dbReference type="EMBL" id="CAI9562600.1"/>
    </source>
</evidence>
<keyword evidence="2" id="KW-1185">Reference proteome</keyword>
<reference evidence="1" key="1">
    <citation type="submission" date="2023-05" db="EMBL/GenBank/DDBJ databases">
        <authorList>
            <person name="Stuckert A."/>
        </authorList>
    </citation>
    <scope>NUCLEOTIDE SEQUENCE</scope>
</reference>
<dbReference type="Proteomes" id="UP001162483">
    <property type="component" value="Unassembled WGS sequence"/>
</dbReference>
<protein>
    <submittedName>
        <fullName evidence="1">Uncharacterized protein</fullName>
    </submittedName>
</protein>
<sequence>MARRWQSGGGLPFINSARHFGLCALPWSAQHHNPVPAVSPGHSGTPIIVRDLYARSRSCDH</sequence>